<protein>
    <submittedName>
        <fullName evidence="2">Glycosyltransferase family 4 protein</fullName>
    </submittedName>
</protein>
<dbReference type="InterPro" id="IPR001296">
    <property type="entry name" value="Glyco_trans_1"/>
</dbReference>
<dbReference type="Proteomes" id="UP001139521">
    <property type="component" value="Unassembled WGS sequence"/>
</dbReference>
<dbReference type="Gene3D" id="3.40.50.2000">
    <property type="entry name" value="Glycogen Phosphorylase B"/>
    <property type="match status" value="2"/>
</dbReference>
<evidence type="ECO:0000259" key="1">
    <source>
        <dbReference type="Pfam" id="PF00534"/>
    </source>
</evidence>
<proteinExistence type="predicted"/>
<name>A0A9X2A0A0_9FLAO</name>
<organism evidence="2 3">
    <name type="scientific">Zunongwangia pacifica</name>
    <dbReference type="NCBI Taxonomy" id="2911062"/>
    <lineage>
        <taxon>Bacteria</taxon>
        <taxon>Pseudomonadati</taxon>
        <taxon>Bacteroidota</taxon>
        <taxon>Flavobacteriia</taxon>
        <taxon>Flavobacteriales</taxon>
        <taxon>Flavobacteriaceae</taxon>
        <taxon>Zunongwangia</taxon>
    </lineage>
</organism>
<sequence length="416" mass="48171">MSKIAIIVQRYGIEVNGGAEYHARILAEQLKKKYDVTVLTTKSVDYVSWDNYYKNNRETINDVTVKRFKTDYGRQHDKLRKFRRKILKNTKYESLLNKYSFINYLDKRFNLISASSKQSENWLNAQGPYCPDMITYLQNNKEQYNAFIFFTYLYYPTAVGMKEVKEKSIFIPTAHNEPELFAITYKSVFESARFIMYNTLSEKKLVESTFKNLTPYSDVAGIGIDSIIDEPSDGIKSNINGDYFLYIGRIDSGKNCHILYQQFLEYKEKNSSDLKLIFVGKNHTELQPTSDILFTGFVDEDYKINLLSNAKALIIPSKFESLSMVALEAMSCGKIVISNGDCEVLKNHIINSNSGFFYHSNHDLFRTLDAVTNMSTDDLNVHAENAKTYIQQNYTWDKIVDKFDRAIKIINEPTRI</sequence>
<dbReference type="GO" id="GO:0016757">
    <property type="term" value="F:glycosyltransferase activity"/>
    <property type="evidence" value="ECO:0007669"/>
    <property type="project" value="InterPro"/>
</dbReference>
<dbReference type="EMBL" id="JAKHSK010000077">
    <property type="protein sequence ID" value="MCL6220973.1"/>
    <property type="molecule type" value="Genomic_DNA"/>
</dbReference>
<dbReference type="CDD" id="cd03801">
    <property type="entry name" value="GT4_PimA-like"/>
    <property type="match status" value="1"/>
</dbReference>
<evidence type="ECO:0000313" key="3">
    <source>
        <dbReference type="Proteomes" id="UP001139521"/>
    </source>
</evidence>
<comment type="caution">
    <text evidence="2">The sequence shown here is derived from an EMBL/GenBank/DDBJ whole genome shotgun (WGS) entry which is preliminary data.</text>
</comment>
<evidence type="ECO:0000313" key="2">
    <source>
        <dbReference type="EMBL" id="MCL6220973.1"/>
    </source>
</evidence>
<keyword evidence="3" id="KW-1185">Reference proteome</keyword>
<gene>
    <name evidence="2" type="ORF">L1967_22005</name>
</gene>
<dbReference type="SUPFAM" id="SSF53756">
    <property type="entry name" value="UDP-Glycosyltransferase/glycogen phosphorylase"/>
    <property type="match status" value="1"/>
</dbReference>
<feature type="domain" description="Glycosyl transferase family 1" evidence="1">
    <location>
        <begin position="240"/>
        <end position="375"/>
    </location>
</feature>
<dbReference type="PANTHER" id="PTHR46401:SF8">
    <property type="entry name" value="BLL6006 PROTEIN"/>
    <property type="match status" value="1"/>
</dbReference>
<dbReference type="PANTHER" id="PTHR46401">
    <property type="entry name" value="GLYCOSYLTRANSFERASE WBBK-RELATED"/>
    <property type="match status" value="1"/>
</dbReference>
<reference evidence="2" key="1">
    <citation type="submission" date="2022-01" db="EMBL/GenBank/DDBJ databases">
        <title>Genome sequencing of Zunongwangia sp. M21534 genome.</title>
        <authorList>
            <person name="Chen Y."/>
            <person name="Dong C."/>
            <person name="Shao Z."/>
        </authorList>
    </citation>
    <scope>NUCLEOTIDE SEQUENCE</scope>
    <source>
        <strain evidence="2">MCCC M21534</strain>
    </source>
</reference>
<dbReference type="RefSeq" id="WP_249603641.1">
    <property type="nucleotide sequence ID" value="NZ_JAKHSK010000077.1"/>
</dbReference>
<accession>A0A9X2A0A0</accession>
<dbReference type="AlphaFoldDB" id="A0A9X2A0A0"/>
<dbReference type="Pfam" id="PF00534">
    <property type="entry name" value="Glycos_transf_1"/>
    <property type="match status" value="1"/>
</dbReference>